<protein>
    <submittedName>
        <fullName evidence="2">Predicted N-acetyltransferase YhbS</fullName>
    </submittedName>
</protein>
<sequence>MHYAEDLAPNAQAITALFTITFTTSEGETEGTLIGAMVDQMLRDRQDDGTRVFTATDNGTLVGAVLFSPLRYAGDPRTVVLLSPMAVATTRHGEGIGQALITHALNVLRNTGADIAITYGSPVFYGKTGFSPIGEDMATPPLPLSFPHGWIAQSLTTEPLTPLQGKPTCVPALNNPDVW</sequence>
<evidence type="ECO:0000313" key="3">
    <source>
        <dbReference type="Proteomes" id="UP001157961"/>
    </source>
</evidence>
<dbReference type="RefSeq" id="WP_283426027.1">
    <property type="nucleotide sequence ID" value="NZ_FXTY01000004.1"/>
</dbReference>
<gene>
    <name evidence="2" type="ORF">SAMN06265373_10456</name>
</gene>
<dbReference type="PROSITE" id="PS51186">
    <property type="entry name" value="GNAT"/>
    <property type="match status" value="1"/>
</dbReference>
<name>A0ABY1P075_9RHOB</name>
<reference evidence="2 3" key="1">
    <citation type="submission" date="2017-05" db="EMBL/GenBank/DDBJ databases">
        <authorList>
            <person name="Varghese N."/>
            <person name="Submissions S."/>
        </authorList>
    </citation>
    <scope>NUCLEOTIDE SEQUENCE [LARGE SCALE GENOMIC DNA]</scope>
    <source>
        <strain evidence="2 3">DSM 29734</strain>
    </source>
</reference>
<feature type="domain" description="N-acetyltransferase" evidence="1">
    <location>
        <begin position="1"/>
        <end position="149"/>
    </location>
</feature>
<dbReference type="InterPro" id="IPR016181">
    <property type="entry name" value="Acyl_CoA_acyltransferase"/>
</dbReference>
<dbReference type="InterPro" id="IPR000182">
    <property type="entry name" value="GNAT_dom"/>
</dbReference>
<dbReference type="Proteomes" id="UP001157961">
    <property type="component" value="Unassembled WGS sequence"/>
</dbReference>
<dbReference type="Pfam" id="PF00583">
    <property type="entry name" value="Acetyltransf_1"/>
    <property type="match status" value="1"/>
</dbReference>
<evidence type="ECO:0000259" key="1">
    <source>
        <dbReference type="PROSITE" id="PS51186"/>
    </source>
</evidence>
<comment type="caution">
    <text evidence="2">The sequence shown here is derived from an EMBL/GenBank/DDBJ whole genome shotgun (WGS) entry which is preliminary data.</text>
</comment>
<evidence type="ECO:0000313" key="2">
    <source>
        <dbReference type="EMBL" id="SMP21869.1"/>
    </source>
</evidence>
<dbReference type="EMBL" id="FXTY01000004">
    <property type="protein sequence ID" value="SMP21869.1"/>
    <property type="molecule type" value="Genomic_DNA"/>
</dbReference>
<dbReference type="Gene3D" id="3.40.630.30">
    <property type="match status" value="1"/>
</dbReference>
<keyword evidence="3" id="KW-1185">Reference proteome</keyword>
<dbReference type="CDD" id="cd04301">
    <property type="entry name" value="NAT_SF"/>
    <property type="match status" value="1"/>
</dbReference>
<dbReference type="SUPFAM" id="SSF55729">
    <property type="entry name" value="Acyl-CoA N-acyltransferases (Nat)"/>
    <property type="match status" value="1"/>
</dbReference>
<proteinExistence type="predicted"/>
<organism evidence="2 3">
    <name type="scientific">Shimia sagamensis</name>
    <dbReference type="NCBI Taxonomy" id="1566352"/>
    <lineage>
        <taxon>Bacteria</taxon>
        <taxon>Pseudomonadati</taxon>
        <taxon>Pseudomonadota</taxon>
        <taxon>Alphaproteobacteria</taxon>
        <taxon>Rhodobacterales</taxon>
        <taxon>Roseobacteraceae</taxon>
    </lineage>
</organism>
<accession>A0ABY1P075</accession>